<dbReference type="GO" id="GO:0000082">
    <property type="term" value="P:G1/S transition of mitotic cell cycle"/>
    <property type="evidence" value="ECO:0007669"/>
    <property type="project" value="TreeGrafter"/>
</dbReference>
<feature type="transmembrane region" description="Helical" evidence="13">
    <location>
        <begin position="106"/>
        <end position="128"/>
    </location>
</feature>
<keyword evidence="4 12" id="KW-0812">Transmembrane</keyword>
<evidence type="ECO:0000259" key="14">
    <source>
        <dbReference type="PROSITE" id="PS50262"/>
    </source>
</evidence>
<feature type="transmembrane region" description="Helical" evidence="13">
    <location>
        <begin position="271"/>
        <end position="291"/>
    </location>
</feature>
<dbReference type="Pfam" id="PF00001">
    <property type="entry name" value="7tm_1"/>
    <property type="match status" value="1"/>
</dbReference>
<evidence type="ECO:0000256" key="9">
    <source>
        <dbReference type="ARBA" id="ARBA00023170"/>
    </source>
</evidence>
<evidence type="ECO:0000256" key="6">
    <source>
        <dbReference type="ARBA" id="ARBA00023040"/>
    </source>
</evidence>
<dbReference type="PANTHER" id="PTHR24234">
    <property type="entry name" value="LYSOPHOSPHATIDIC ACID RECEPTOR 5/SPHINGOSYLPHOSPHORYLCHOLINE RECEPTOR"/>
    <property type="match status" value="1"/>
</dbReference>
<evidence type="ECO:0000256" key="7">
    <source>
        <dbReference type="ARBA" id="ARBA00023136"/>
    </source>
</evidence>
<protein>
    <recommendedName>
        <fullName evidence="14">G-protein coupled receptors family 1 profile domain-containing protein</fullName>
    </recommendedName>
</protein>
<evidence type="ECO:0000256" key="3">
    <source>
        <dbReference type="ARBA" id="ARBA00022475"/>
    </source>
</evidence>
<evidence type="ECO:0000256" key="1">
    <source>
        <dbReference type="ARBA" id="ARBA00004651"/>
    </source>
</evidence>
<dbReference type="FunFam" id="1.20.1070.10:FF:000065">
    <property type="entry name" value="G-protein coupled receptor 4"/>
    <property type="match status" value="1"/>
</dbReference>
<feature type="transmembrane region" description="Helical" evidence="13">
    <location>
        <begin position="185"/>
        <end position="206"/>
    </location>
</feature>
<evidence type="ECO:0000256" key="11">
    <source>
        <dbReference type="ARBA" id="ARBA00023224"/>
    </source>
</evidence>
<evidence type="ECO:0000256" key="2">
    <source>
        <dbReference type="ARBA" id="ARBA00010663"/>
    </source>
</evidence>
<dbReference type="SUPFAM" id="SSF81321">
    <property type="entry name" value="Family A G protein-coupled receptor-like"/>
    <property type="match status" value="1"/>
</dbReference>
<reference evidence="15" key="2">
    <citation type="submission" date="2025-08" db="UniProtKB">
        <authorList>
            <consortium name="Ensembl"/>
        </authorList>
    </citation>
    <scope>IDENTIFICATION</scope>
</reference>
<evidence type="ECO:0000256" key="5">
    <source>
        <dbReference type="ARBA" id="ARBA00022989"/>
    </source>
</evidence>
<evidence type="ECO:0000256" key="8">
    <source>
        <dbReference type="ARBA" id="ARBA00023157"/>
    </source>
</evidence>
<keyword evidence="6 12" id="KW-0297">G-protein coupled receptor</keyword>
<dbReference type="Ensembl" id="ENSDCDT00010008483.1">
    <property type="protein sequence ID" value="ENSDCDP00010008078.1"/>
    <property type="gene ID" value="ENSDCDG00010003637.1"/>
</dbReference>
<keyword evidence="7 13" id="KW-0472">Membrane</keyword>
<dbReference type="Gene3D" id="1.20.1070.10">
    <property type="entry name" value="Rhodopsin 7-helix transmembrane proteins"/>
    <property type="match status" value="1"/>
</dbReference>
<evidence type="ECO:0000256" key="13">
    <source>
        <dbReference type="SAM" id="Phobius"/>
    </source>
</evidence>
<keyword evidence="16" id="KW-1185">Reference proteome</keyword>
<evidence type="ECO:0000313" key="16">
    <source>
        <dbReference type="Proteomes" id="UP000694580"/>
    </source>
</evidence>
<feature type="domain" description="G-protein coupled receptors family 1 profile" evidence="14">
    <location>
        <begin position="39"/>
        <end position="288"/>
    </location>
</feature>
<proteinExistence type="inferred from homology"/>
<keyword evidence="11 12" id="KW-0807">Transducer</keyword>
<evidence type="ECO:0000313" key="15">
    <source>
        <dbReference type="Ensembl" id="ENSDCDP00010008078.1"/>
    </source>
</evidence>
<dbReference type="InterPro" id="IPR000276">
    <property type="entry name" value="GPCR_Rhodpsn"/>
</dbReference>
<comment type="subcellular location">
    <subcellularLocation>
        <location evidence="1">Cell membrane</location>
        <topology evidence="1">Multi-pass membrane protein</topology>
    </subcellularLocation>
</comment>
<dbReference type="PRINTS" id="PR00237">
    <property type="entry name" value="GPCRRHODOPSN"/>
</dbReference>
<keyword evidence="9 12" id="KW-0675">Receptor</keyword>
<keyword evidence="10" id="KW-0325">Glycoprotein</keyword>
<dbReference type="PROSITE" id="PS00237">
    <property type="entry name" value="G_PROTEIN_RECEP_F1_1"/>
    <property type="match status" value="1"/>
</dbReference>
<organism evidence="15 16">
    <name type="scientific">Denticeps clupeoides</name>
    <name type="common">denticle herring</name>
    <dbReference type="NCBI Taxonomy" id="299321"/>
    <lineage>
        <taxon>Eukaryota</taxon>
        <taxon>Metazoa</taxon>
        <taxon>Chordata</taxon>
        <taxon>Craniata</taxon>
        <taxon>Vertebrata</taxon>
        <taxon>Euteleostomi</taxon>
        <taxon>Actinopterygii</taxon>
        <taxon>Neopterygii</taxon>
        <taxon>Teleostei</taxon>
        <taxon>Clupei</taxon>
        <taxon>Clupeiformes</taxon>
        <taxon>Denticipitoidei</taxon>
        <taxon>Denticipitidae</taxon>
        <taxon>Denticeps</taxon>
    </lineage>
</organism>
<reference evidence="15 16" key="1">
    <citation type="submission" date="2020-06" db="EMBL/GenBank/DDBJ databases">
        <authorList>
            <consortium name="Wellcome Sanger Institute Data Sharing"/>
        </authorList>
    </citation>
    <scope>NUCLEOTIDE SEQUENCE [LARGE SCALE GENOMIC DNA]</scope>
</reference>
<feature type="transmembrane region" description="Helical" evidence="13">
    <location>
        <begin position="57"/>
        <end position="81"/>
    </location>
</feature>
<evidence type="ECO:0000256" key="10">
    <source>
        <dbReference type="ARBA" id="ARBA00023180"/>
    </source>
</evidence>
<dbReference type="PROSITE" id="PS50262">
    <property type="entry name" value="G_PROTEIN_RECEP_F1_2"/>
    <property type="match status" value="1"/>
</dbReference>
<keyword evidence="3" id="KW-1003">Cell membrane</keyword>
<keyword evidence="8" id="KW-1015">Disulfide bond</keyword>
<dbReference type="GO" id="GO:0010972">
    <property type="term" value="P:negative regulation of G2/M transition of mitotic cell cycle"/>
    <property type="evidence" value="ECO:0007669"/>
    <property type="project" value="TreeGrafter"/>
</dbReference>
<reference evidence="15" key="3">
    <citation type="submission" date="2025-09" db="UniProtKB">
        <authorList>
            <consortium name="Ensembl"/>
        </authorList>
    </citation>
    <scope>IDENTIFICATION</scope>
</reference>
<dbReference type="AlphaFoldDB" id="A0AAY4AGK0"/>
<dbReference type="GeneTree" id="ENSGT00950000183136"/>
<feature type="transmembrane region" description="Helical" evidence="13">
    <location>
        <begin position="140"/>
        <end position="158"/>
    </location>
</feature>
<keyword evidence="5 13" id="KW-1133">Transmembrane helix</keyword>
<name>A0AAY4AGK0_9TELE</name>
<accession>A0AAY4AGK0</accession>
<dbReference type="InterPro" id="IPR017452">
    <property type="entry name" value="GPCR_Rhodpsn_7TM"/>
</dbReference>
<evidence type="ECO:0000256" key="4">
    <source>
        <dbReference type="ARBA" id="ARBA00022692"/>
    </source>
</evidence>
<dbReference type="GO" id="GO:0004930">
    <property type="term" value="F:G protein-coupled receptor activity"/>
    <property type="evidence" value="ECO:0007669"/>
    <property type="project" value="UniProtKB-KW"/>
</dbReference>
<dbReference type="PANTHER" id="PTHR24234:SF7">
    <property type="entry name" value="G-PROTEIN COUPLED RECEPTOR 132-RELATED"/>
    <property type="match status" value="1"/>
</dbReference>
<dbReference type="PRINTS" id="PR01157">
    <property type="entry name" value="P2YPURNOCPTR"/>
</dbReference>
<feature type="transmembrane region" description="Helical" evidence="13">
    <location>
        <begin position="26"/>
        <end position="45"/>
    </location>
</feature>
<evidence type="ECO:0000256" key="12">
    <source>
        <dbReference type="RuleBase" id="RU000688"/>
    </source>
</evidence>
<dbReference type="GO" id="GO:0005886">
    <property type="term" value="C:plasma membrane"/>
    <property type="evidence" value="ECO:0007669"/>
    <property type="project" value="UniProtKB-SubCell"/>
</dbReference>
<comment type="similarity">
    <text evidence="2 12">Belongs to the G-protein coupled receptor 1 family.</text>
</comment>
<dbReference type="Proteomes" id="UP000694580">
    <property type="component" value="Chromosome 1"/>
</dbReference>
<feature type="transmembrane region" description="Helical" evidence="13">
    <location>
        <begin position="227"/>
        <end position="251"/>
    </location>
</feature>
<sequence length="342" mass="37924">MEGTMTVATAGPNCTPPYSQDRVPLVALYSLVTAVGLPANLLTVYMTFLQVRRKNVLAIYLLSLSVCDLMYICTLPLWTIYVAAGHQWPWTPGVCKVTGYVFFNNMYISIFLLCCVSADRYVAVVYAVESRGMRKQKQACAVTLVIVAVVALGHFPVFTMEEGDLARRRCFEPGQATAVVTGFNYARFVIGFLLPLCVLVFTNRGILVNVQASEGLKPWQKGKVRSLALAIIALFLVCFAPYHTILLIRAISFHAVVEECHFENSIYTPYTISLGLSTVNSAMNPILYVMASDNVRQEMWRGLSSFRTGGSWRPRLTDSSQISNYNSMEGAGNITKVQNMIT</sequence>